<evidence type="ECO:0000256" key="1">
    <source>
        <dbReference type="SAM" id="Phobius"/>
    </source>
</evidence>
<dbReference type="AlphaFoldDB" id="A0A660LCD4"/>
<comment type="caution">
    <text evidence="2">The sequence shown here is derived from an EMBL/GenBank/DDBJ whole genome shotgun (WGS) entry which is preliminary data.</text>
</comment>
<sequence length="93" mass="9687">MESALLALALLALGVLSVVPLRRALRTAPAPAQRIARFGFACLALSVSLPFFVAPRDALDIAVVVFGLYGFVAHAVCLGVATVIAVAARRVRS</sequence>
<dbReference type="Proteomes" id="UP000278962">
    <property type="component" value="Unassembled WGS sequence"/>
</dbReference>
<gene>
    <name evidence="2" type="ORF">C8N24_0517</name>
</gene>
<keyword evidence="1" id="KW-0472">Membrane</keyword>
<proteinExistence type="predicted"/>
<evidence type="ECO:0000313" key="3">
    <source>
        <dbReference type="Proteomes" id="UP000278962"/>
    </source>
</evidence>
<name>A0A660LCD4_9ACTN</name>
<keyword evidence="1" id="KW-1133">Transmembrane helix</keyword>
<keyword evidence="1" id="KW-0812">Transmembrane</keyword>
<organism evidence="2 3">
    <name type="scientific">Solirubrobacter pauli</name>
    <dbReference type="NCBI Taxonomy" id="166793"/>
    <lineage>
        <taxon>Bacteria</taxon>
        <taxon>Bacillati</taxon>
        <taxon>Actinomycetota</taxon>
        <taxon>Thermoleophilia</taxon>
        <taxon>Solirubrobacterales</taxon>
        <taxon>Solirubrobacteraceae</taxon>
        <taxon>Solirubrobacter</taxon>
    </lineage>
</organism>
<protein>
    <submittedName>
        <fullName evidence="2">Uncharacterized protein</fullName>
    </submittedName>
</protein>
<evidence type="ECO:0000313" key="2">
    <source>
        <dbReference type="EMBL" id="RKQ90704.1"/>
    </source>
</evidence>
<feature type="transmembrane region" description="Helical" evidence="1">
    <location>
        <begin position="61"/>
        <end position="88"/>
    </location>
</feature>
<dbReference type="RefSeq" id="WP_121247683.1">
    <property type="nucleotide sequence ID" value="NZ_RBIL01000001.1"/>
</dbReference>
<keyword evidence="3" id="KW-1185">Reference proteome</keyword>
<reference evidence="2 3" key="1">
    <citation type="submission" date="2018-10" db="EMBL/GenBank/DDBJ databases">
        <title>Genomic Encyclopedia of Archaeal and Bacterial Type Strains, Phase II (KMG-II): from individual species to whole genera.</title>
        <authorList>
            <person name="Goeker M."/>
        </authorList>
    </citation>
    <scope>NUCLEOTIDE SEQUENCE [LARGE SCALE GENOMIC DNA]</scope>
    <source>
        <strain evidence="2 3">DSM 14954</strain>
    </source>
</reference>
<dbReference type="EMBL" id="RBIL01000001">
    <property type="protein sequence ID" value="RKQ90704.1"/>
    <property type="molecule type" value="Genomic_DNA"/>
</dbReference>
<feature type="transmembrane region" description="Helical" evidence="1">
    <location>
        <begin position="34"/>
        <end position="54"/>
    </location>
</feature>
<accession>A0A660LCD4</accession>